<evidence type="ECO:0000259" key="5">
    <source>
        <dbReference type="PROSITE" id="PS50109"/>
    </source>
</evidence>
<dbReference type="InterPro" id="IPR003661">
    <property type="entry name" value="HisK_dim/P_dom"/>
</dbReference>
<gene>
    <name evidence="7" type="ORF">Cvel_26377</name>
</gene>
<feature type="region of interest" description="Disordered" evidence="3">
    <location>
        <begin position="791"/>
        <end position="863"/>
    </location>
</feature>
<dbReference type="PROSITE" id="PS50109">
    <property type="entry name" value="HIS_KIN"/>
    <property type="match status" value="1"/>
</dbReference>
<feature type="modified residue" description="4-aspartylphosphate" evidence="2">
    <location>
        <position position="715"/>
    </location>
</feature>
<dbReference type="VEuPathDB" id="CryptoDB:Cvel_26377"/>
<reference evidence="7" key="1">
    <citation type="submission" date="2014-11" db="EMBL/GenBank/DDBJ databases">
        <authorList>
            <person name="Otto D Thomas"/>
            <person name="Naeem Raeece"/>
        </authorList>
    </citation>
    <scope>NUCLEOTIDE SEQUENCE</scope>
</reference>
<evidence type="ECO:0000256" key="3">
    <source>
        <dbReference type="SAM" id="MobiDB-lite"/>
    </source>
</evidence>
<feature type="domain" description="Histidine kinase" evidence="5">
    <location>
        <begin position="256"/>
        <end position="551"/>
    </location>
</feature>
<dbReference type="SMART" id="SM00387">
    <property type="entry name" value="HATPase_c"/>
    <property type="match status" value="1"/>
</dbReference>
<evidence type="ECO:0000256" key="4">
    <source>
        <dbReference type="SAM" id="Phobius"/>
    </source>
</evidence>
<organism evidence="7">
    <name type="scientific">Chromera velia CCMP2878</name>
    <dbReference type="NCBI Taxonomy" id="1169474"/>
    <lineage>
        <taxon>Eukaryota</taxon>
        <taxon>Sar</taxon>
        <taxon>Alveolata</taxon>
        <taxon>Colpodellida</taxon>
        <taxon>Chromeraceae</taxon>
        <taxon>Chromera</taxon>
    </lineage>
</organism>
<dbReference type="InterPro" id="IPR011006">
    <property type="entry name" value="CheY-like_superfamily"/>
</dbReference>
<dbReference type="InterPro" id="IPR005467">
    <property type="entry name" value="His_kinase_dom"/>
</dbReference>
<evidence type="ECO:0000313" key="7">
    <source>
        <dbReference type="EMBL" id="CEM41925.1"/>
    </source>
</evidence>
<sequence length="877" mass="97070">MMKSTTEDPDVDDGSVGEVAEDELEAPEGKPTENMGCWKRYKANVKQEARDCFQDSYEFFRSLLVAAFMRKTPTMYDSLIEQQYLISVYRRFELFSRIYLAIGPLLSTVHGVNNGIEQGIVHFCMMQIFSFVIRPLFKDNEWTALGFNITNVLQQTALAFGDPSFTARIEVVEVFCGRIFFAFCYHKWERSALIAFVQLLLMIAAAFFNLPFHIALNRTFSLVYMMVPVIAFIYMMEQESKEKLRLYVSSHKQMSTLSHDIGTPVVAMRHAVELLETTLDQELLMTTLQKGEEWTEVEIEKEKGEGAREGKGIESKKMYTIRAGQFEDATGLQHSELPEAGKALRTLLCCTDLILLSRERILAFVKSWTGGQHKPKMAPVDLKNLLHRLLTLLESYALVVGAVARFEARIDAKIGSKLILSDPNWLWHMLLNLGSNAVKYAGGLVVVEVSHEVGPDGRGMLLFSVKDWGKGTGGVTLQQLMDSTDESRKVKEEGSSPAGQGVIGGSGIGLFSVVEMAEGLQGSAGLEVNQERGLNGKTGGSNFWFKIRYLRLSSKPKTLHKERKLSGVAPSLASSHGTQQSSKAQMLMMSPSVSGAGMGRRLSFLQGSASTEWPPTAIKRVLIVEDDPLVREISRVMLTKNSVTVEDPKTALEAFRLLKLSEINRAYGRRRKSSLASSTESLPNTFAQGLNSASASSANLTETERIPPFDAVLVDIYWSPSFAAASISSGLEFCKAFKQWQASRRLSGGPALVAVSSESRDSIQSACSLHGFEAFVPKPCKFSELRSEIQKGRLSPPEPFGPTGPPLQPREKDKATDSSPSVSPPRSPQRPGIGSLSPKRRGLKTSDMMTILESPNTEPKTTMNVARERVLRRFFDG</sequence>
<dbReference type="Pfam" id="PF02518">
    <property type="entry name" value="HATPase_c"/>
    <property type="match status" value="1"/>
</dbReference>
<dbReference type="SUPFAM" id="SSF55874">
    <property type="entry name" value="ATPase domain of HSP90 chaperone/DNA topoisomerase II/histidine kinase"/>
    <property type="match status" value="1"/>
</dbReference>
<accession>A0A0G4HD38</accession>
<dbReference type="PANTHER" id="PTHR43719:SF28">
    <property type="entry name" value="PEROXIDE STRESS-ACTIVATED HISTIDINE KINASE MAK1-RELATED"/>
    <property type="match status" value="1"/>
</dbReference>
<dbReference type="PROSITE" id="PS50110">
    <property type="entry name" value="RESPONSE_REGULATORY"/>
    <property type="match status" value="1"/>
</dbReference>
<evidence type="ECO:0000259" key="6">
    <source>
        <dbReference type="PROSITE" id="PS50110"/>
    </source>
</evidence>
<feature type="region of interest" description="Disordered" evidence="3">
    <location>
        <begin position="1"/>
        <end position="31"/>
    </location>
</feature>
<proteinExistence type="predicted"/>
<dbReference type="EMBL" id="CDMZ01002339">
    <property type="protein sequence ID" value="CEM41925.1"/>
    <property type="molecule type" value="Genomic_DNA"/>
</dbReference>
<evidence type="ECO:0000256" key="2">
    <source>
        <dbReference type="PROSITE-ProRule" id="PRU00169"/>
    </source>
</evidence>
<feature type="domain" description="Response regulatory" evidence="6">
    <location>
        <begin position="620"/>
        <end position="793"/>
    </location>
</feature>
<feature type="compositionally biased region" description="Acidic residues" evidence="3">
    <location>
        <begin position="7"/>
        <end position="26"/>
    </location>
</feature>
<dbReference type="AlphaFoldDB" id="A0A0G4HD38"/>
<keyword evidence="1 2" id="KW-0597">Phosphoprotein</keyword>
<feature type="compositionally biased region" description="Polar residues" evidence="3">
    <location>
        <begin position="853"/>
        <end position="863"/>
    </location>
</feature>
<dbReference type="CDD" id="cd00082">
    <property type="entry name" value="HisKA"/>
    <property type="match status" value="1"/>
</dbReference>
<dbReference type="Gene3D" id="3.40.50.2300">
    <property type="match status" value="1"/>
</dbReference>
<protein>
    <recommendedName>
        <fullName evidence="8">Response regulatory domain-containing protein</fullName>
    </recommendedName>
</protein>
<evidence type="ECO:0008006" key="8">
    <source>
        <dbReference type="Google" id="ProtNLM"/>
    </source>
</evidence>
<name>A0A0G4HD38_9ALVE</name>
<keyword evidence="4" id="KW-1133">Transmembrane helix</keyword>
<evidence type="ECO:0000256" key="1">
    <source>
        <dbReference type="ARBA" id="ARBA00022553"/>
    </source>
</evidence>
<dbReference type="PANTHER" id="PTHR43719">
    <property type="entry name" value="TWO-COMPONENT HISTIDINE KINASE"/>
    <property type="match status" value="1"/>
</dbReference>
<feature type="transmembrane region" description="Helical" evidence="4">
    <location>
        <begin position="218"/>
        <end position="236"/>
    </location>
</feature>
<keyword evidence="4" id="KW-0472">Membrane</keyword>
<dbReference type="InterPro" id="IPR050956">
    <property type="entry name" value="2C_system_His_kinase"/>
</dbReference>
<feature type="compositionally biased region" description="Pro residues" evidence="3">
    <location>
        <begin position="796"/>
        <end position="808"/>
    </location>
</feature>
<feature type="transmembrane region" description="Helical" evidence="4">
    <location>
        <begin position="192"/>
        <end position="212"/>
    </location>
</feature>
<keyword evidence="4" id="KW-0812">Transmembrane</keyword>
<dbReference type="InterPro" id="IPR003594">
    <property type="entry name" value="HATPase_dom"/>
</dbReference>
<dbReference type="GO" id="GO:0000155">
    <property type="term" value="F:phosphorelay sensor kinase activity"/>
    <property type="evidence" value="ECO:0007669"/>
    <property type="project" value="InterPro"/>
</dbReference>
<dbReference type="InterPro" id="IPR001789">
    <property type="entry name" value="Sig_transdc_resp-reg_receiver"/>
</dbReference>
<dbReference type="Gene3D" id="3.30.565.10">
    <property type="entry name" value="Histidine kinase-like ATPase, C-terminal domain"/>
    <property type="match status" value="1"/>
</dbReference>
<dbReference type="InterPro" id="IPR036890">
    <property type="entry name" value="HATPase_C_sf"/>
</dbReference>
<dbReference type="SUPFAM" id="SSF52172">
    <property type="entry name" value="CheY-like"/>
    <property type="match status" value="1"/>
</dbReference>